<feature type="region of interest" description="Disordered" evidence="1">
    <location>
        <begin position="197"/>
        <end position="230"/>
    </location>
</feature>
<evidence type="ECO:0000313" key="2">
    <source>
        <dbReference type="EMBL" id="KAG5182051.1"/>
    </source>
</evidence>
<gene>
    <name evidence="2" type="ORF">JKP88DRAFT_290659</name>
</gene>
<feature type="region of interest" description="Disordered" evidence="1">
    <location>
        <begin position="270"/>
        <end position="314"/>
    </location>
</feature>
<evidence type="ECO:0000313" key="3">
    <source>
        <dbReference type="Proteomes" id="UP000664859"/>
    </source>
</evidence>
<reference evidence="2" key="1">
    <citation type="submission" date="2021-02" db="EMBL/GenBank/DDBJ databases">
        <title>First Annotated Genome of the Yellow-green Alga Tribonema minus.</title>
        <authorList>
            <person name="Mahan K.M."/>
        </authorList>
    </citation>
    <scope>NUCLEOTIDE SEQUENCE</scope>
    <source>
        <strain evidence="2">UTEX B ZZ1240</strain>
    </source>
</reference>
<comment type="caution">
    <text evidence="2">The sequence shown here is derived from an EMBL/GenBank/DDBJ whole genome shotgun (WGS) entry which is preliminary data.</text>
</comment>
<dbReference type="Proteomes" id="UP000664859">
    <property type="component" value="Unassembled WGS sequence"/>
</dbReference>
<keyword evidence="3" id="KW-1185">Reference proteome</keyword>
<sequence>MSAARGVAAAVKSEWQPSLKAFSAAIVVLALALSLLVDPAAVSPDGVYLPLVVAGRVSAAGPESVADPGSAAGPVSAAGPGSVAGPVSAAGLESAAGPGLAAGPGSVAAACPLCILAFRAAAPPAAPPNMWRSAGAHGGFPLAANIMHIAVVPLGSGCADIIVVAMEAAKLAVLAFDAGLGQLITLSIHNFEGGRDGPGSGALDEATAHGRAHHRGAQPHGGGPRRPLLRDAGAAEAGTGAAAAGGAAWVEGVGAGRASWRRWVAQKEGGTTLASSMDKGGATRTGVGPAPSDRHGGGGRGQAPSKSMAFIARR</sequence>
<evidence type="ECO:0000256" key="1">
    <source>
        <dbReference type="SAM" id="MobiDB-lite"/>
    </source>
</evidence>
<name>A0A836CFK8_9STRA</name>
<organism evidence="2 3">
    <name type="scientific">Tribonema minus</name>
    <dbReference type="NCBI Taxonomy" id="303371"/>
    <lineage>
        <taxon>Eukaryota</taxon>
        <taxon>Sar</taxon>
        <taxon>Stramenopiles</taxon>
        <taxon>Ochrophyta</taxon>
        <taxon>PX clade</taxon>
        <taxon>Xanthophyceae</taxon>
        <taxon>Tribonematales</taxon>
        <taxon>Tribonemataceae</taxon>
        <taxon>Tribonema</taxon>
    </lineage>
</organism>
<protein>
    <submittedName>
        <fullName evidence="2">Uncharacterized protein</fullName>
    </submittedName>
</protein>
<dbReference type="AlphaFoldDB" id="A0A836CFK8"/>
<accession>A0A836CFK8</accession>
<dbReference type="EMBL" id="JAFCMP010000275">
    <property type="protein sequence ID" value="KAG5182051.1"/>
    <property type="molecule type" value="Genomic_DNA"/>
</dbReference>
<proteinExistence type="predicted"/>